<dbReference type="Pfam" id="PF07776">
    <property type="entry name" value="zf-AD"/>
    <property type="match status" value="1"/>
</dbReference>
<evidence type="ECO:0000313" key="16">
    <source>
        <dbReference type="EMBL" id="MBC1169820.1"/>
    </source>
</evidence>
<organism evidence="17 18">
    <name type="scientific">Lutzomyia longipalpis</name>
    <name type="common">Sand fly</name>
    <dbReference type="NCBI Taxonomy" id="7200"/>
    <lineage>
        <taxon>Eukaryota</taxon>
        <taxon>Metazoa</taxon>
        <taxon>Ecdysozoa</taxon>
        <taxon>Arthropoda</taxon>
        <taxon>Hexapoda</taxon>
        <taxon>Insecta</taxon>
        <taxon>Pterygota</taxon>
        <taxon>Neoptera</taxon>
        <taxon>Endopterygota</taxon>
        <taxon>Diptera</taxon>
        <taxon>Nematocera</taxon>
        <taxon>Psychodoidea</taxon>
        <taxon>Psychodidae</taxon>
        <taxon>Lutzomyia</taxon>
        <taxon>Lutzomyia</taxon>
    </lineage>
</organism>
<dbReference type="InterPro" id="IPR050331">
    <property type="entry name" value="Zinc_finger"/>
</dbReference>
<feature type="domain" description="C2H2-type" evidence="14">
    <location>
        <begin position="236"/>
        <end position="263"/>
    </location>
</feature>
<reference evidence="18" key="1">
    <citation type="submission" date="2012-05" db="EMBL/GenBank/DDBJ databases">
        <title>Whole Genome Assembly of Lutzomyia longipalpis.</title>
        <authorList>
            <person name="Richards S."/>
            <person name="Qu C."/>
            <person name="Dillon R."/>
            <person name="Worley K."/>
            <person name="Scherer S."/>
            <person name="Batterton M."/>
            <person name="Taylor A."/>
            <person name="Hawes A."/>
            <person name="Hernandez B."/>
            <person name="Kovar C."/>
            <person name="Mandapat C."/>
            <person name="Pham C."/>
            <person name="Qu C."/>
            <person name="Jing C."/>
            <person name="Bess C."/>
            <person name="Bandaranaike D."/>
            <person name="Ngo D."/>
            <person name="Ongeri F."/>
            <person name="Arias F."/>
            <person name="Lara F."/>
            <person name="Weissenberger G."/>
            <person name="Kamau G."/>
            <person name="Han H."/>
            <person name="Shen H."/>
            <person name="Dinh H."/>
            <person name="Khalil I."/>
            <person name="Jones J."/>
            <person name="Shafer J."/>
            <person name="Jayaseelan J."/>
            <person name="Quiroz J."/>
            <person name="Blankenburg K."/>
            <person name="Nguyen L."/>
            <person name="Jackson L."/>
            <person name="Francisco L."/>
            <person name="Tang L.-Y."/>
            <person name="Pu L.-L."/>
            <person name="Perales L."/>
            <person name="Lorensuhewa L."/>
            <person name="Munidasa M."/>
            <person name="Coyle M."/>
            <person name="Taylor M."/>
            <person name="Puazo M."/>
            <person name="Firestine M."/>
            <person name="Scheel M."/>
            <person name="Javaid M."/>
            <person name="Wang M."/>
            <person name="Li M."/>
            <person name="Tabassum N."/>
            <person name="Saada N."/>
            <person name="Osuji N."/>
            <person name="Aqrawi P."/>
            <person name="Fu Q."/>
            <person name="Thornton R."/>
            <person name="Raj R."/>
            <person name="Goodspeed R."/>
            <person name="Mata R."/>
            <person name="Najjar R."/>
            <person name="Gubbala S."/>
            <person name="Lee S."/>
            <person name="Denson S."/>
            <person name="Patil S."/>
            <person name="Macmil S."/>
            <person name="Qi S."/>
            <person name="Matskevitch T."/>
            <person name="Palculict T."/>
            <person name="Mathew T."/>
            <person name="Vee V."/>
            <person name="Velamala V."/>
            <person name="Korchina V."/>
            <person name="Cai W."/>
            <person name="Liu W."/>
            <person name="Dai W."/>
            <person name="Zou X."/>
            <person name="Zhu Y."/>
            <person name="Zhang Y."/>
            <person name="Wu Y.-Q."/>
            <person name="Xin Y."/>
            <person name="Nazarath L."/>
            <person name="Kovar C."/>
            <person name="Han Y."/>
            <person name="Muzny D."/>
            <person name="Gibbs R."/>
        </authorList>
    </citation>
    <scope>NUCLEOTIDE SEQUENCE [LARGE SCALE GENOMIC DNA]</scope>
    <source>
        <strain evidence="18">Jacobina</strain>
    </source>
</reference>
<dbReference type="FunFam" id="3.30.160.60:FF:000624">
    <property type="entry name" value="zinc finger protein 697"/>
    <property type="match status" value="1"/>
</dbReference>
<dbReference type="GO" id="GO:0010468">
    <property type="term" value="P:regulation of gene expression"/>
    <property type="evidence" value="ECO:0007669"/>
    <property type="project" value="TreeGrafter"/>
</dbReference>
<dbReference type="PANTHER" id="PTHR16515">
    <property type="entry name" value="PR DOMAIN ZINC FINGER PROTEIN"/>
    <property type="match status" value="1"/>
</dbReference>
<evidence type="ECO:0000256" key="9">
    <source>
        <dbReference type="ARBA" id="ARBA00023163"/>
    </source>
</evidence>
<dbReference type="GO" id="GO:0048598">
    <property type="term" value="P:embryonic morphogenesis"/>
    <property type="evidence" value="ECO:0007669"/>
    <property type="project" value="UniProtKB-ARBA"/>
</dbReference>
<keyword evidence="9" id="KW-0804">Transcription</keyword>
<keyword evidence="5 11" id="KW-0863">Zinc-finger</keyword>
<dbReference type="SUPFAM" id="SSF57716">
    <property type="entry name" value="Glucocorticoid receptor-like (DNA-binding domain)"/>
    <property type="match status" value="1"/>
</dbReference>
<evidence type="ECO:0000256" key="12">
    <source>
        <dbReference type="PROSITE-ProRule" id="PRU01263"/>
    </source>
</evidence>
<feature type="domain" description="C2H2-type" evidence="14">
    <location>
        <begin position="353"/>
        <end position="381"/>
    </location>
</feature>
<keyword evidence="8" id="KW-0238">DNA-binding</keyword>
<dbReference type="InterPro" id="IPR036236">
    <property type="entry name" value="Znf_C2H2_sf"/>
</dbReference>
<feature type="domain" description="C2H2-type" evidence="14">
    <location>
        <begin position="264"/>
        <end position="282"/>
    </location>
</feature>
<evidence type="ECO:0000256" key="3">
    <source>
        <dbReference type="ARBA" id="ARBA00022723"/>
    </source>
</evidence>
<dbReference type="PROSITE" id="PS00028">
    <property type="entry name" value="ZINC_FINGER_C2H2_1"/>
    <property type="match status" value="7"/>
</dbReference>
<dbReference type="FunFam" id="3.30.160.60:FF:000097">
    <property type="entry name" value="Zinc finger protein"/>
    <property type="match status" value="1"/>
</dbReference>
<keyword evidence="4" id="KW-0677">Repeat</keyword>
<evidence type="ECO:0000256" key="7">
    <source>
        <dbReference type="ARBA" id="ARBA00023015"/>
    </source>
</evidence>
<evidence type="ECO:0000256" key="11">
    <source>
        <dbReference type="PROSITE-ProRule" id="PRU00042"/>
    </source>
</evidence>
<dbReference type="EMBL" id="GITU01001117">
    <property type="protein sequence ID" value="MBC1169820.1"/>
    <property type="molecule type" value="Transcribed_RNA"/>
</dbReference>
<feature type="region of interest" description="Disordered" evidence="13">
    <location>
        <begin position="88"/>
        <end position="132"/>
    </location>
</feature>
<dbReference type="PROSITE" id="PS50157">
    <property type="entry name" value="ZINC_FINGER_C2H2_2"/>
    <property type="match status" value="8"/>
</dbReference>
<dbReference type="VEuPathDB" id="VectorBase:LLONM1_005565"/>
<evidence type="ECO:0000256" key="5">
    <source>
        <dbReference type="ARBA" id="ARBA00022771"/>
    </source>
</evidence>
<evidence type="ECO:0000256" key="13">
    <source>
        <dbReference type="SAM" id="MobiDB-lite"/>
    </source>
</evidence>
<proteinExistence type="predicted"/>
<dbReference type="PROSITE" id="PS51915">
    <property type="entry name" value="ZAD"/>
    <property type="match status" value="1"/>
</dbReference>
<accession>A0A1B0CTR0</accession>
<feature type="domain" description="C2H2-type" evidence="14">
    <location>
        <begin position="179"/>
        <end position="207"/>
    </location>
</feature>
<dbReference type="InterPro" id="IPR013087">
    <property type="entry name" value="Znf_C2H2_type"/>
</dbReference>
<dbReference type="Gene3D" id="3.30.160.60">
    <property type="entry name" value="Classic Zinc Finger"/>
    <property type="match status" value="6"/>
</dbReference>
<evidence type="ECO:0000256" key="4">
    <source>
        <dbReference type="ARBA" id="ARBA00022737"/>
    </source>
</evidence>
<dbReference type="AlphaFoldDB" id="A0A1B0CTR0"/>
<evidence type="ECO:0000256" key="1">
    <source>
        <dbReference type="ARBA" id="ARBA00003767"/>
    </source>
</evidence>
<keyword evidence="6 12" id="KW-0862">Zinc</keyword>
<dbReference type="Proteomes" id="UP000092461">
    <property type="component" value="Unassembled WGS sequence"/>
</dbReference>
<dbReference type="SMART" id="SM00868">
    <property type="entry name" value="zf-AD"/>
    <property type="match status" value="1"/>
</dbReference>
<reference evidence="17" key="3">
    <citation type="submission" date="2020-05" db="UniProtKB">
        <authorList>
            <consortium name="EnsemblMetazoa"/>
        </authorList>
    </citation>
    <scope>IDENTIFICATION</scope>
    <source>
        <strain evidence="17">Jacobina</strain>
    </source>
</reference>
<name>A0A1B0CTR0_LUTLO</name>
<keyword evidence="7" id="KW-0805">Transcription regulation</keyword>
<evidence type="ECO:0000259" key="14">
    <source>
        <dbReference type="PROSITE" id="PS50157"/>
    </source>
</evidence>
<dbReference type="Pfam" id="PF00096">
    <property type="entry name" value="zf-C2H2"/>
    <property type="match status" value="2"/>
</dbReference>
<feature type="binding site" evidence="12">
    <location>
        <position position="57"/>
    </location>
    <ligand>
        <name>Zn(2+)</name>
        <dbReference type="ChEBI" id="CHEBI:29105"/>
    </ligand>
</feature>
<dbReference type="EnsemblMetazoa" id="LLOJ008260-RA">
    <property type="protein sequence ID" value="LLOJ008260-PA"/>
    <property type="gene ID" value="LLOJ008260"/>
</dbReference>
<evidence type="ECO:0000256" key="6">
    <source>
        <dbReference type="ARBA" id="ARBA00022833"/>
    </source>
</evidence>
<evidence type="ECO:0000259" key="15">
    <source>
        <dbReference type="PROSITE" id="PS51915"/>
    </source>
</evidence>
<evidence type="ECO:0000313" key="17">
    <source>
        <dbReference type="EnsemblMetazoa" id="LLOJ008260-PA"/>
    </source>
</evidence>
<dbReference type="GO" id="GO:0003677">
    <property type="term" value="F:DNA binding"/>
    <property type="evidence" value="ECO:0007669"/>
    <property type="project" value="UniProtKB-KW"/>
</dbReference>
<evidence type="ECO:0000256" key="2">
    <source>
        <dbReference type="ARBA" id="ARBA00004123"/>
    </source>
</evidence>
<feature type="domain" description="C2H2-type" evidence="14">
    <location>
        <begin position="286"/>
        <end position="313"/>
    </location>
</feature>
<dbReference type="PANTHER" id="PTHR16515:SF49">
    <property type="entry name" value="GASTRULA ZINC FINGER PROTEIN XLCGF49.1-LIKE-RELATED"/>
    <property type="match status" value="1"/>
</dbReference>
<feature type="domain" description="ZAD" evidence="15">
    <location>
        <begin position="11"/>
        <end position="81"/>
    </location>
</feature>
<dbReference type="GO" id="GO:0008270">
    <property type="term" value="F:zinc ion binding"/>
    <property type="evidence" value="ECO:0007669"/>
    <property type="project" value="UniProtKB-UniRule"/>
</dbReference>
<dbReference type="GO" id="GO:0048729">
    <property type="term" value="P:tissue morphogenesis"/>
    <property type="evidence" value="ECO:0007669"/>
    <property type="project" value="UniProtKB-ARBA"/>
</dbReference>
<reference evidence="16" key="2">
    <citation type="journal article" date="2020" name="BMC">
        <title>Leishmania infection induces a limited differential gene expression in the sand fly midgut.</title>
        <authorList>
            <person name="Coutinho-Abreu I.V."/>
            <person name="Serafim T.D."/>
            <person name="Meneses C."/>
            <person name="Kamhawi S."/>
            <person name="Oliveira F."/>
            <person name="Valenzuela J.G."/>
        </authorList>
    </citation>
    <scope>NUCLEOTIDE SEQUENCE</scope>
    <source>
        <strain evidence="16">Jacobina</strain>
        <tissue evidence="16">Midgut</tissue>
    </source>
</reference>
<keyword evidence="3 12" id="KW-0479">Metal-binding</keyword>
<keyword evidence="10" id="KW-0539">Nucleus</keyword>
<feature type="compositionally biased region" description="Acidic residues" evidence="13">
    <location>
        <begin position="119"/>
        <end position="132"/>
    </location>
</feature>
<feature type="binding site" evidence="12">
    <location>
        <position position="13"/>
    </location>
    <ligand>
        <name>Zn(2+)</name>
        <dbReference type="ChEBI" id="CHEBI:29105"/>
    </ligand>
</feature>
<dbReference type="SMART" id="SM00355">
    <property type="entry name" value="ZnF_C2H2"/>
    <property type="match status" value="8"/>
</dbReference>
<feature type="compositionally biased region" description="Basic and acidic residues" evidence="13">
    <location>
        <begin position="91"/>
        <end position="118"/>
    </location>
</feature>
<feature type="region of interest" description="Disordered" evidence="13">
    <location>
        <begin position="148"/>
        <end position="174"/>
    </location>
</feature>
<feature type="compositionally biased region" description="Basic and acidic residues" evidence="13">
    <location>
        <begin position="149"/>
        <end position="160"/>
    </location>
</feature>
<sequence length="412" mass="47000">MSGAAISVPLEACRGCLRPGKSYNLFGKDDLFEKFKFCTQLKVEKNDGMTGFLCQLCFSHLEVSYNFKRMCRETHGVLKGLLQKQRNGEIQGREASEMPEIEGKRESDEEEENQKTDENDFEEDVIQEDPEIDEEVEEIDEEIEEIEEEAKQTEENKEELPEIPSEAPEQPQKYPENRLECSLCSKKYSCPQALKLHTENTHRGVKRFSCSICSMRFTQKHSLQSHTMCHTNERPFCCAICKKGFRRKTTLQMHMNCHTGETPYTCSQCGVGFRTTTALRNHGHNLRCPICSKSFQMIPSLQAHIQRHKQTDGGAGPGLKLKVKHICSECGKSYACRAVLEAHRVIHTGEKPFKCTQCDKAFPLLASLKVHMRNKHPNSRLFVCDICGMNFGDSGKLMRHKTTHIIKDKDVG</sequence>
<evidence type="ECO:0000256" key="10">
    <source>
        <dbReference type="ARBA" id="ARBA00023242"/>
    </source>
</evidence>
<dbReference type="FunFam" id="3.30.160.60:FF:000100">
    <property type="entry name" value="Zinc finger 45-like"/>
    <property type="match status" value="1"/>
</dbReference>
<feature type="domain" description="C2H2-type" evidence="14">
    <location>
        <begin position="208"/>
        <end position="235"/>
    </location>
</feature>
<comment type="function">
    <text evidence="1">May be involved in transcriptional regulation.</text>
</comment>
<feature type="domain" description="C2H2-type" evidence="14">
    <location>
        <begin position="382"/>
        <end position="409"/>
    </location>
</feature>
<dbReference type="Pfam" id="PF12874">
    <property type="entry name" value="zf-met"/>
    <property type="match status" value="1"/>
</dbReference>
<feature type="binding site" evidence="12">
    <location>
        <position position="54"/>
    </location>
    <ligand>
        <name>Zn(2+)</name>
        <dbReference type="ChEBI" id="CHEBI:29105"/>
    </ligand>
</feature>
<dbReference type="Pfam" id="PF13912">
    <property type="entry name" value="zf-C2H2_6"/>
    <property type="match status" value="2"/>
</dbReference>
<dbReference type="EMBL" id="AJWK01027839">
    <property type="status" value="NOT_ANNOTATED_CDS"/>
    <property type="molecule type" value="Genomic_DNA"/>
</dbReference>
<comment type="subcellular location">
    <subcellularLocation>
        <location evidence="2">Nucleus</location>
    </subcellularLocation>
</comment>
<dbReference type="Gene3D" id="3.40.1800.20">
    <property type="match status" value="1"/>
</dbReference>
<dbReference type="VEuPathDB" id="VectorBase:LLOJ008260"/>
<keyword evidence="18" id="KW-1185">Reference proteome</keyword>
<feature type="domain" description="C2H2-type" evidence="14">
    <location>
        <begin position="325"/>
        <end position="352"/>
    </location>
</feature>
<dbReference type="GO" id="GO:0005634">
    <property type="term" value="C:nucleus"/>
    <property type="evidence" value="ECO:0007669"/>
    <property type="project" value="UniProtKB-SubCell"/>
</dbReference>
<dbReference type="SUPFAM" id="SSF57667">
    <property type="entry name" value="beta-beta-alpha zinc fingers"/>
    <property type="match status" value="4"/>
</dbReference>
<evidence type="ECO:0000313" key="18">
    <source>
        <dbReference type="Proteomes" id="UP000092461"/>
    </source>
</evidence>
<dbReference type="InterPro" id="IPR012934">
    <property type="entry name" value="Znf_AD"/>
</dbReference>
<protein>
    <submittedName>
        <fullName evidence="16">Putative c2h2-type zn-finger protein</fullName>
    </submittedName>
</protein>
<evidence type="ECO:0000256" key="8">
    <source>
        <dbReference type="ARBA" id="ARBA00023125"/>
    </source>
</evidence>
<feature type="binding site" evidence="12">
    <location>
        <position position="16"/>
    </location>
    <ligand>
        <name>Zn(2+)</name>
        <dbReference type="ChEBI" id="CHEBI:29105"/>
    </ligand>
</feature>